<evidence type="ECO:0000313" key="2">
    <source>
        <dbReference type="EMBL" id="PJE63933.1"/>
    </source>
</evidence>
<proteinExistence type="predicted"/>
<dbReference type="EMBL" id="PFEE01000012">
    <property type="protein sequence ID" value="PJE63933.1"/>
    <property type="molecule type" value="Genomic_DNA"/>
</dbReference>
<gene>
    <name evidence="2" type="ORF">COU89_00595</name>
</gene>
<feature type="domain" description="DUF4342" evidence="1">
    <location>
        <begin position="18"/>
        <end position="49"/>
    </location>
</feature>
<reference evidence="3" key="1">
    <citation type="submission" date="2017-09" db="EMBL/GenBank/DDBJ databases">
        <title>Depth-based differentiation of microbial function through sediment-hosted aquifers and enrichment of novel symbionts in the deep terrestrial subsurface.</title>
        <authorList>
            <person name="Probst A.J."/>
            <person name="Ladd B."/>
            <person name="Jarett J.K."/>
            <person name="Geller-Mcgrath D.E."/>
            <person name="Sieber C.M.K."/>
            <person name="Emerson J.B."/>
            <person name="Anantharaman K."/>
            <person name="Thomas B.C."/>
            <person name="Malmstrom R."/>
            <person name="Stieglmeier M."/>
            <person name="Klingl A."/>
            <person name="Woyke T."/>
            <person name="Ryan C.M."/>
            <person name="Banfield J.F."/>
        </authorList>
    </citation>
    <scope>NUCLEOTIDE SEQUENCE [LARGE SCALE GENOMIC DNA]</scope>
</reference>
<dbReference type="AlphaFoldDB" id="A0A2M8KVM7"/>
<organism evidence="2 3">
    <name type="scientific">Candidatus Roizmanbacteria bacterium CG10_big_fil_rev_8_21_14_0_10_45_7</name>
    <dbReference type="NCBI Taxonomy" id="1974854"/>
    <lineage>
        <taxon>Bacteria</taxon>
        <taxon>Candidatus Roizmaniibacteriota</taxon>
    </lineage>
</organism>
<dbReference type="Proteomes" id="UP000231569">
    <property type="component" value="Unassembled WGS sequence"/>
</dbReference>
<evidence type="ECO:0000259" key="1">
    <source>
        <dbReference type="Pfam" id="PF14242"/>
    </source>
</evidence>
<accession>A0A2M8KVM7</accession>
<comment type="caution">
    <text evidence="2">The sequence shown here is derived from an EMBL/GenBank/DDBJ whole genome shotgun (WGS) entry which is preliminary data.</text>
</comment>
<dbReference type="InterPro" id="IPR025642">
    <property type="entry name" value="DUF4342"/>
</dbReference>
<name>A0A2M8KVM7_9BACT</name>
<evidence type="ECO:0000313" key="3">
    <source>
        <dbReference type="Proteomes" id="UP000231569"/>
    </source>
</evidence>
<protein>
    <recommendedName>
        <fullName evidence="1">DUF4342 domain-containing protein</fullName>
    </recommendedName>
</protein>
<sequence>MTYGGSNPPPWTHMVKAKKKETFKVSGDGLLKKVRKLIHEGNVRRISINALFPLSGNDFRA</sequence>
<dbReference type="Pfam" id="PF14242">
    <property type="entry name" value="DUF4342"/>
    <property type="match status" value="1"/>
</dbReference>